<dbReference type="Proteomes" id="UP000800093">
    <property type="component" value="Unassembled WGS sequence"/>
</dbReference>
<dbReference type="AlphaFoldDB" id="A0A9P4N964"/>
<organism evidence="13 14">
    <name type="scientific">Lojkania enalia</name>
    <dbReference type="NCBI Taxonomy" id="147567"/>
    <lineage>
        <taxon>Eukaryota</taxon>
        <taxon>Fungi</taxon>
        <taxon>Dikarya</taxon>
        <taxon>Ascomycota</taxon>
        <taxon>Pezizomycotina</taxon>
        <taxon>Dothideomycetes</taxon>
        <taxon>Pleosporomycetidae</taxon>
        <taxon>Pleosporales</taxon>
        <taxon>Pleosporales incertae sedis</taxon>
        <taxon>Lojkania</taxon>
    </lineage>
</organism>
<protein>
    <recommendedName>
        <fullName evidence="3">glucan endo-1,3-beta-D-glucosidase</fullName>
        <ecNumber evidence="3">3.2.1.39</ecNumber>
    </recommendedName>
</protein>
<dbReference type="GO" id="GO:0042973">
    <property type="term" value="F:glucan endo-1,3-beta-D-glucosidase activity"/>
    <property type="evidence" value="ECO:0007669"/>
    <property type="project" value="UniProtKB-EC"/>
</dbReference>
<accession>A0A9P4N964</accession>
<keyword evidence="10" id="KW-0732">Signal</keyword>
<dbReference type="OrthoDB" id="4473401at2759"/>
<dbReference type="Gene3D" id="2.70.98.30">
    <property type="entry name" value="Golgi alpha-mannosidase II, domain 4"/>
    <property type="match status" value="1"/>
</dbReference>
<comment type="similarity">
    <text evidence="2">Belongs to the glycosyl hydrolase 81 family.</text>
</comment>
<evidence type="ECO:0000256" key="6">
    <source>
        <dbReference type="ARBA" id="ARBA00023295"/>
    </source>
</evidence>
<evidence type="ECO:0000256" key="5">
    <source>
        <dbReference type="ARBA" id="ARBA00023277"/>
    </source>
</evidence>
<dbReference type="GO" id="GO:0000272">
    <property type="term" value="P:polysaccharide catabolic process"/>
    <property type="evidence" value="ECO:0007669"/>
    <property type="project" value="UniProtKB-KW"/>
</dbReference>
<dbReference type="InterPro" id="IPR040451">
    <property type="entry name" value="GH81_N"/>
</dbReference>
<evidence type="ECO:0000313" key="14">
    <source>
        <dbReference type="Proteomes" id="UP000800093"/>
    </source>
</evidence>
<feature type="region of interest" description="Disordered" evidence="9">
    <location>
        <begin position="834"/>
        <end position="919"/>
    </location>
</feature>
<feature type="chain" id="PRO_5040321173" description="glucan endo-1,3-beta-D-glucosidase" evidence="10">
    <location>
        <begin position="19"/>
        <end position="919"/>
    </location>
</feature>
<dbReference type="InterPro" id="IPR040720">
    <property type="entry name" value="GH81_C"/>
</dbReference>
<feature type="compositionally biased region" description="Acidic residues" evidence="9">
    <location>
        <begin position="870"/>
        <end position="894"/>
    </location>
</feature>
<dbReference type="Gene3D" id="1.20.5.420">
    <property type="entry name" value="Immunoglobulin FC, subunit C"/>
    <property type="match status" value="1"/>
</dbReference>
<sequence>MAKLAIILAFSNFMFLHALPTREMKRSPVIIDEREITLSTDLEATTSYSSALVSSLQIVTATVEPSITGSILTGLPSGGFTRDPLNTPTFIEPTESITPIQSTLAPGPTKPTGDVAGNIFVPIATNAPPQQIQQRNDHIVKKDHIVDGETPIETNKFYANFFLGSQTNPVWTHPYSLFWAKGRGNTYGMAISHIEREQLAWDQENDPPQYFIGPVGLQHIVFSAVELGERTTLSTESLTAFSVFANLAPSPDAEPLISIPCVQGMGFVTALYNNAQPILNSGTFFRTVKYAGAVNGITYKYQITLEDSSEWLLYITPVASLGAPPFELVDSQRIQGPENFIGMIQVAKNPSKAAGEAVYDSAAGAYATNATISGSSNGPSGSYTIEWGKDGVKDQTLIMYTLPHHVESFDDTTSAALTEIELATTTKGYARALVADKITMIENDLPDTLGFAPWIQAGNGGSGGMGNENLGTAALAAVNKAGILELSQDIDRQTRLDSMYYSGKGLAKFAGIVYTLQTMAKNTQLAAAGLVKLKDAFNVFVNNTQPLPLVYDTVWKGIVSSGTYQNGDPGLDFGNTLYNDHHFHYGYFVWAAAVIGYLDPIWLEEGTNKAWINTLIRDYANPSTNDPYFPFQRSFDWYHGHSWAKGLFESGDGKDQESSSEDTFATYAIKMWGKTSGDVNMEARGNLQLAVQARSVRNYFLLSSNNKVQPEQFLGNKVTGILFENKVDHTTYFGANSEYIQGIHMIPLNPSSAYTRPKNFVKEEWDTYFSGGRVDQVVGGWKGILYANLALIDPITAYSFFSDPNFDMGILDGGASWTWYLAYSAAMGGGGGAPVASAEFSNEHTSPVDTETTRKGELLDIGERSSNVETWEENCSDVEERDSDEETWEDYYSDVEERGWDEESKDGEYEHAAKTDNYD</sequence>
<keyword evidence="4" id="KW-0378">Hydrolase</keyword>
<dbReference type="GO" id="GO:0052861">
    <property type="term" value="F:endo-1,3(4)-beta-glucanase activity"/>
    <property type="evidence" value="ECO:0007669"/>
    <property type="project" value="InterPro"/>
</dbReference>
<evidence type="ECO:0000259" key="12">
    <source>
        <dbReference type="Pfam" id="PF17652"/>
    </source>
</evidence>
<feature type="compositionally biased region" description="Polar residues" evidence="9">
    <location>
        <begin position="839"/>
        <end position="850"/>
    </location>
</feature>
<dbReference type="InterPro" id="IPR005200">
    <property type="entry name" value="Endo-beta-glucanase"/>
</dbReference>
<keyword evidence="8" id="KW-0624">Polysaccharide degradation</keyword>
<dbReference type="EMBL" id="ML986586">
    <property type="protein sequence ID" value="KAF2268406.1"/>
    <property type="molecule type" value="Genomic_DNA"/>
</dbReference>
<evidence type="ECO:0000313" key="13">
    <source>
        <dbReference type="EMBL" id="KAF2268406.1"/>
    </source>
</evidence>
<feature type="signal peptide" evidence="10">
    <location>
        <begin position="1"/>
        <end position="18"/>
    </location>
</feature>
<evidence type="ECO:0000256" key="9">
    <source>
        <dbReference type="SAM" id="MobiDB-lite"/>
    </source>
</evidence>
<name>A0A9P4N964_9PLEO</name>
<keyword evidence="7" id="KW-0961">Cell wall biogenesis/degradation</keyword>
<dbReference type="GO" id="GO:0071555">
    <property type="term" value="P:cell wall organization"/>
    <property type="evidence" value="ECO:0007669"/>
    <property type="project" value="UniProtKB-KW"/>
</dbReference>
<keyword evidence="5" id="KW-0119">Carbohydrate metabolism</keyword>
<dbReference type="FunFam" id="2.70.98.30:FF:000006">
    <property type="entry name" value="Endo-1,3-beta-glucanase Engl1"/>
    <property type="match status" value="1"/>
</dbReference>
<keyword evidence="6" id="KW-0326">Glycosidase</keyword>
<dbReference type="PANTHER" id="PTHR31983:SF0">
    <property type="entry name" value="GLUCAN ENDO-1,3-BETA-D-GLUCOSIDASE 2"/>
    <property type="match status" value="1"/>
</dbReference>
<dbReference type="Pfam" id="PF17652">
    <property type="entry name" value="Glyco_hydro81C"/>
    <property type="match status" value="1"/>
</dbReference>
<evidence type="ECO:0000256" key="1">
    <source>
        <dbReference type="ARBA" id="ARBA00000382"/>
    </source>
</evidence>
<comment type="caution">
    <text evidence="13">The sequence shown here is derived from an EMBL/GenBank/DDBJ whole genome shotgun (WGS) entry which is preliminary data.</text>
</comment>
<evidence type="ECO:0000256" key="2">
    <source>
        <dbReference type="ARBA" id="ARBA00010730"/>
    </source>
</evidence>
<feature type="compositionally biased region" description="Basic and acidic residues" evidence="9">
    <location>
        <begin position="895"/>
        <end position="919"/>
    </location>
</feature>
<feature type="domain" description="Glycosyl hydrolase family 81 C-terminal" evidence="12">
    <location>
        <begin position="473"/>
        <end position="821"/>
    </location>
</feature>
<dbReference type="EC" id="3.2.1.39" evidence="3"/>
<comment type="catalytic activity">
    <reaction evidence="1">
        <text>Hydrolysis of (1-&gt;3)-beta-D-glucosidic linkages in (1-&gt;3)-beta-D-glucans.</text>
        <dbReference type="EC" id="3.2.1.39"/>
    </reaction>
</comment>
<evidence type="ECO:0000256" key="4">
    <source>
        <dbReference type="ARBA" id="ARBA00022801"/>
    </source>
</evidence>
<evidence type="ECO:0000256" key="10">
    <source>
        <dbReference type="SAM" id="SignalP"/>
    </source>
</evidence>
<evidence type="ECO:0000256" key="8">
    <source>
        <dbReference type="ARBA" id="ARBA00023326"/>
    </source>
</evidence>
<feature type="compositionally biased region" description="Basic and acidic residues" evidence="9">
    <location>
        <begin position="851"/>
        <end position="863"/>
    </location>
</feature>
<proteinExistence type="inferred from homology"/>
<dbReference type="PROSITE" id="PS52008">
    <property type="entry name" value="GH81"/>
    <property type="match status" value="1"/>
</dbReference>
<gene>
    <name evidence="13" type="ORF">CC78DRAFT_540703</name>
</gene>
<dbReference type="Pfam" id="PF03639">
    <property type="entry name" value="Glyco_hydro_81"/>
    <property type="match status" value="1"/>
</dbReference>
<evidence type="ECO:0000256" key="3">
    <source>
        <dbReference type="ARBA" id="ARBA00012780"/>
    </source>
</evidence>
<reference evidence="14" key="1">
    <citation type="journal article" date="2020" name="Stud. Mycol.">
        <title>101 Dothideomycetes genomes: A test case for predicting lifestyles and emergence of pathogens.</title>
        <authorList>
            <person name="Haridas S."/>
            <person name="Albert R."/>
            <person name="Binder M."/>
            <person name="Bloem J."/>
            <person name="LaButti K."/>
            <person name="Salamov A."/>
            <person name="Andreopoulos B."/>
            <person name="Baker S."/>
            <person name="Barry K."/>
            <person name="Bills G."/>
            <person name="Bluhm B."/>
            <person name="Cannon C."/>
            <person name="Castanera R."/>
            <person name="Culley D."/>
            <person name="Daum C."/>
            <person name="Ezra D."/>
            <person name="Gonzalez J."/>
            <person name="Henrissat B."/>
            <person name="Kuo A."/>
            <person name="Liang C."/>
            <person name="Lipzen A."/>
            <person name="Lutzoni F."/>
            <person name="Magnuson J."/>
            <person name="Mondo S."/>
            <person name="Nolan M."/>
            <person name="Ohm R."/>
            <person name="Pangilinan J."/>
            <person name="Park H.-J."/>
            <person name="Ramirez L."/>
            <person name="Alfaro M."/>
            <person name="Sun H."/>
            <person name="Tritt A."/>
            <person name="Yoshinaga Y."/>
            <person name="Zwiers L.-H."/>
            <person name="Turgeon B."/>
            <person name="Goodwin S."/>
            <person name="Spatafora J."/>
            <person name="Crous P."/>
            <person name="Grigoriev I."/>
        </authorList>
    </citation>
    <scope>NUCLEOTIDE SEQUENCE [LARGE SCALE GENOMIC DNA]</scope>
    <source>
        <strain evidence="14">CBS 304.66</strain>
    </source>
</reference>
<evidence type="ECO:0000259" key="11">
    <source>
        <dbReference type="Pfam" id="PF03639"/>
    </source>
</evidence>
<dbReference type="Gene3D" id="1.10.287.1170">
    <property type="entry name" value="glycoside hydrolase family 81 endo-[beta] glucanase"/>
    <property type="match status" value="1"/>
</dbReference>
<dbReference type="PANTHER" id="PTHR31983">
    <property type="entry name" value="ENDO-1,3(4)-BETA-GLUCANASE 1"/>
    <property type="match status" value="1"/>
</dbReference>
<feature type="domain" description="Glycosyl hydrolase family 81 N-terminal" evidence="11">
    <location>
        <begin position="140"/>
        <end position="455"/>
    </location>
</feature>
<evidence type="ECO:0000256" key="7">
    <source>
        <dbReference type="ARBA" id="ARBA00023316"/>
    </source>
</evidence>
<dbReference type="GO" id="GO:0009986">
    <property type="term" value="C:cell surface"/>
    <property type="evidence" value="ECO:0007669"/>
    <property type="project" value="TreeGrafter"/>
</dbReference>
<keyword evidence="14" id="KW-1185">Reference proteome</keyword>